<evidence type="ECO:0000256" key="1">
    <source>
        <dbReference type="SAM" id="Phobius"/>
    </source>
</evidence>
<organism evidence="2 3">
    <name type="scientific">Acinetobacter lwoffii</name>
    <dbReference type="NCBI Taxonomy" id="28090"/>
    <lineage>
        <taxon>Bacteria</taxon>
        <taxon>Pseudomonadati</taxon>
        <taxon>Pseudomonadota</taxon>
        <taxon>Gammaproteobacteria</taxon>
        <taxon>Moraxellales</taxon>
        <taxon>Moraxellaceae</taxon>
        <taxon>Acinetobacter</taxon>
    </lineage>
</organism>
<evidence type="ECO:0000313" key="2">
    <source>
        <dbReference type="EMBL" id="MDR6630367.1"/>
    </source>
</evidence>
<feature type="transmembrane region" description="Helical" evidence="1">
    <location>
        <begin position="32"/>
        <end position="49"/>
    </location>
</feature>
<keyword evidence="1" id="KW-0472">Membrane</keyword>
<gene>
    <name evidence="2" type="ORF">J2X86_002422</name>
</gene>
<sequence>MTLHMLIALIVLLGALVALFISNKVIDTTSCKRNWAAIMTFLTCLAYLADFPGTAWFCCALLLLGIFINYAFPFLLNVLTAFNWKSDP</sequence>
<comment type="caution">
    <text evidence="2">The sequence shown here is derived from an EMBL/GenBank/DDBJ whole genome shotgun (WGS) entry which is preliminary data.</text>
</comment>
<dbReference type="Proteomes" id="UP001262767">
    <property type="component" value="Unassembled WGS sequence"/>
</dbReference>
<dbReference type="EMBL" id="JAVDSC010000012">
    <property type="protein sequence ID" value="MDR6630367.1"/>
    <property type="molecule type" value="Genomic_DNA"/>
</dbReference>
<proteinExistence type="predicted"/>
<dbReference type="AlphaFoldDB" id="A0AAW8LIK8"/>
<evidence type="ECO:0000313" key="3">
    <source>
        <dbReference type="Proteomes" id="UP001262767"/>
    </source>
</evidence>
<name>A0AAW8LIK8_ACILW</name>
<accession>A0AAW8LIK8</accession>
<protein>
    <submittedName>
        <fullName evidence="2">Uncharacterized protein</fullName>
    </submittedName>
</protein>
<keyword evidence="1" id="KW-0812">Transmembrane</keyword>
<reference evidence="2" key="1">
    <citation type="submission" date="2023-07" db="EMBL/GenBank/DDBJ databases">
        <title>Sorghum-associated microbial communities from plants grown in Nebraska, USA.</title>
        <authorList>
            <person name="Schachtman D."/>
        </authorList>
    </citation>
    <scope>NUCLEOTIDE SEQUENCE</scope>
    <source>
        <strain evidence="2">BE44</strain>
    </source>
</reference>
<feature type="transmembrane region" description="Helical" evidence="1">
    <location>
        <begin position="56"/>
        <end position="82"/>
    </location>
</feature>
<keyword evidence="1" id="KW-1133">Transmembrane helix</keyword>